<dbReference type="GO" id="GO:0003723">
    <property type="term" value="F:RNA binding"/>
    <property type="evidence" value="ECO:0007669"/>
    <property type="project" value="InterPro"/>
</dbReference>
<dbReference type="InterPro" id="IPR012074">
    <property type="entry name" value="GAF_ANTAR"/>
</dbReference>
<dbReference type="SMART" id="SM00065">
    <property type="entry name" value="GAF"/>
    <property type="match status" value="1"/>
</dbReference>
<evidence type="ECO:0000259" key="1">
    <source>
        <dbReference type="PROSITE" id="PS50921"/>
    </source>
</evidence>
<protein>
    <submittedName>
        <fullName evidence="2">GAF and ANTAR domain-containing protein</fullName>
    </submittedName>
</protein>
<dbReference type="RefSeq" id="WP_216941894.1">
    <property type="nucleotide sequence ID" value="NZ_CP077062.1"/>
</dbReference>
<dbReference type="PIRSF" id="PIRSF036625">
    <property type="entry name" value="GAF_ANTAR"/>
    <property type="match status" value="1"/>
</dbReference>
<sequence length="246" mass="27279">MTETPSPSSPRAREVLWTGRDTRGFDLAQMALSVHEEATVPETVDRVLDFARAAVDCGHAAVVFVHARRRLEIVASTDPAIAALIEKQVEVHAGPILSMVNGCDCVLVTDTETDARWPAWASTAAAVGFRSMMGVRLYASERTMGTLNMYDARPHQFSDADVQTAHVLARHAAIALSRVQDSENFSRAIDSRKLIGQAQGILMERYALDQDRAFEVLRRYSQDSNVKLRDVAQMIVDTRRRSHPCT</sequence>
<dbReference type="InterPro" id="IPR003018">
    <property type="entry name" value="GAF"/>
</dbReference>
<dbReference type="Pfam" id="PF03861">
    <property type="entry name" value="ANTAR"/>
    <property type="match status" value="1"/>
</dbReference>
<evidence type="ECO:0000313" key="3">
    <source>
        <dbReference type="Proteomes" id="UP000683575"/>
    </source>
</evidence>
<reference evidence="2" key="1">
    <citation type="submission" date="2021-06" db="EMBL/GenBank/DDBJ databases">
        <title>Complete genome sequence of Nocardioides sp. G188.</title>
        <authorList>
            <person name="Im W.-T."/>
        </authorList>
    </citation>
    <scope>NUCLEOTIDE SEQUENCE</scope>
    <source>
        <strain evidence="2">G188</strain>
    </source>
</reference>
<dbReference type="Pfam" id="PF13185">
    <property type="entry name" value="GAF_2"/>
    <property type="match status" value="1"/>
</dbReference>
<dbReference type="Proteomes" id="UP000683575">
    <property type="component" value="Chromosome"/>
</dbReference>
<keyword evidence="3" id="KW-1185">Reference proteome</keyword>
<dbReference type="KEGG" id="nps:KRR39_10115"/>
<dbReference type="AlphaFoldDB" id="A0A975T1R4"/>
<organism evidence="2 3">
    <name type="scientific">Nocardioides panacis</name>
    <dbReference type="NCBI Taxonomy" id="2849501"/>
    <lineage>
        <taxon>Bacteria</taxon>
        <taxon>Bacillati</taxon>
        <taxon>Actinomycetota</taxon>
        <taxon>Actinomycetes</taxon>
        <taxon>Propionibacteriales</taxon>
        <taxon>Nocardioidaceae</taxon>
        <taxon>Nocardioides</taxon>
    </lineage>
</organism>
<dbReference type="SMART" id="SM01012">
    <property type="entry name" value="ANTAR"/>
    <property type="match status" value="1"/>
</dbReference>
<feature type="domain" description="ANTAR" evidence="1">
    <location>
        <begin position="175"/>
        <end position="236"/>
    </location>
</feature>
<evidence type="ECO:0000313" key="2">
    <source>
        <dbReference type="EMBL" id="QWZ10048.1"/>
    </source>
</evidence>
<gene>
    <name evidence="2" type="ORF">KRR39_10115</name>
</gene>
<dbReference type="InterPro" id="IPR005561">
    <property type="entry name" value="ANTAR"/>
</dbReference>
<dbReference type="EMBL" id="CP077062">
    <property type="protein sequence ID" value="QWZ10048.1"/>
    <property type="molecule type" value="Genomic_DNA"/>
</dbReference>
<name>A0A975T1R4_9ACTN</name>
<accession>A0A975T1R4</accession>
<dbReference type="PROSITE" id="PS50921">
    <property type="entry name" value="ANTAR"/>
    <property type="match status" value="1"/>
</dbReference>
<proteinExistence type="predicted"/>